<comment type="function">
    <text evidence="8">Also involved in hydrogenase metallocenter assembly, probably by participating in the nickel insertion step. This function in hydrogenase biosynthesis requires chaperone activity and the presence of the metal-binding domain, but not PPIase activity.</text>
</comment>
<evidence type="ECO:0000256" key="7">
    <source>
        <dbReference type="ARBA" id="ARBA00023235"/>
    </source>
</evidence>
<comment type="subcellular location">
    <subcellularLocation>
        <location evidence="2">Cytoplasm</location>
    </subcellularLocation>
</comment>
<comment type="similarity">
    <text evidence="3 10">Belongs to the FKBP-type PPIase family.</text>
</comment>
<evidence type="ECO:0000256" key="8">
    <source>
        <dbReference type="ARBA" id="ARBA00037071"/>
    </source>
</evidence>
<evidence type="ECO:0000313" key="14">
    <source>
        <dbReference type="Proteomes" id="UP000323824"/>
    </source>
</evidence>
<evidence type="ECO:0000256" key="3">
    <source>
        <dbReference type="ARBA" id="ARBA00006577"/>
    </source>
</evidence>
<reference evidence="13 14" key="2">
    <citation type="submission" date="2019-09" db="EMBL/GenBank/DDBJ databases">
        <title>Complete Genome Sequence and Methylome Analysis of free living Spirochaetas.</title>
        <authorList>
            <person name="Leshcheva N."/>
            <person name="Mikheeva N."/>
        </authorList>
    </citation>
    <scope>NUCLEOTIDE SEQUENCE [LARGE SCALE GENOMIC DNA]</scope>
    <source>
        <strain evidence="13 14">P</strain>
    </source>
</reference>
<dbReference type="InterPro" id="IPR046357">
    <property type="entry name" value="PPIase_dom_sf"/>
</dbReference>
<protein>
    <recommendedName>
        <fullName evidence="10">Peptidyl-prolyl cis-trans isomerase</fullName>
        <ecNumber evidence="10">5.2.1.8</ecNumber>
    </recommendedName>
</protein>
<evidence type="ECO:0000256" key="4">
    <source>
        <dbReference type="ARBA" id="ARBA00022490"/>
    </source>
</evidence>
<feature type="region of interest" description="Disordered" evidence="11">
    <location>
        <begin position="176"/>
        <end position="197"/>
    </location>
</feature>
<dbReference type="GO" id="GO:0005737">
    <property type="term" value="C:cytoplasm"/>
    <property type="evidence" value="ECO:0007669"/>
    <property type="project" value="UniProtKB-SubCell"/>
</dbReference>
<dbReference type="Gene3D" id="3.10.50.40">
    <property type="match status" value="1"/>
</dbReference>
<evidence type="ECO:0000256" key="5">
    <source>
        <dbReference type="ARBA" id="ARBA00023110"/>
    </source>
</evidence>
<sequence length="197" mass="20786">MSIFKENYMNITEKSVVKLDYNLSDESGKIIDSSELNGSLIYIHGVGMMMPGIENAINGQGVGYSYTGIIEPEDGYGVYKPENVMPVPRAQFAHLIDQMEVGKLYNFDVGGGNTQLLKVVSIDDEYVTVDANHPYAGEKLTLNCTVQGVRPASLDELNSLSGESSGCGCGSHGSDSSGGCCSSNDGAKGGCCSSKGD</sequence>
<evidence type="ECO:0000259" key="12">
    <source>
        <dbReference type="PROSITE" id="PS50059"/>
    </source>
</evidence>
<dbReference type="PANTHER" id="PTHR47861">
    <property type="entry name" value="FKBP-TYPE PEPTIDYL-PROLYL CIS-TRANS ISOMERASE SLYD"/>
    <property type="match status" value="1"/>
</dbReference>
<feature type="domain" description="PPIase FKBP-type" evidence="12">
    <location>
        <begin position="14"/>
        <end position="102"/>
    </location>
</feature>
<dbReference type="InterPro" id="IPR001179">
    <property type="entry name" value="PPIase_FKBP_dom"/>
</dbReference>
<dbReference type="Pfam" id="PF00254">
    <property type="entry name" value="FKBP_C"/>
    <property type="match status" value="1"/>
</dbReference>
<dbReference type="GO" id="GO:0042026">
    <property type="term" value="P:protein refolding"/>
    <property type="evidence" value="ECO:0007669"/>
    <property type="project" value="UniProtKB-ARBA"/>
</dbReference>
<evidence type="ECO:0000313" key="13">
    <source>
        <dbReference type="EMBL" id="QEN06011.1"/>
    </source>
</evidence>
<evidence type="ECO:0000256" key="6">
    <source>
        <dbReference type="ARBA" id="ARBA00023186"/>
    </source>
</evidence>
<reference evidence="13 14" key="1">
    <citation type="submission" date="2019-02" db="EMBL/GenBank/DDBJ databases">
        <authorList>
            <person name="Fomenkov A."/>
            <person name="Dubinina G."/>
            <person name="Grabovich M."/>
            <person name="Vincze T."/>
            <person name="Roberts R.J."/>
        </authorList>
    </citation>
    <scope>NUCLEOTIDE SEQUENCE [LARGE SCALE GENOMIC DNA]</scope>
    <source>
        <strain evidence="13 14">P</strain>
    </source>
</reference>
<dbReference type="PANTHER" id="PTHR47861:SF3">
    <property type="entry name" value="FKBP-TYPE PEPTIDYL-PROLYL CIS-TRANS ISOMERASE SLYD"/>
    <property type="match status" value="1"/>
</dbReference>
<proteinExistence type="inferred from homology"/>
<dbReference type="OrthoDB" id="9808891at2"/>
<evidence type="ECO:0000256" key="1">
    <source>
        <dbReference type="ARBA" id="ARBA00000971"/>
    </source>
</evidence>
<dbReference type="EC" id="5.2.1.8" evidence="10"/>
<gene>
    <name evidence="13" type="ORF">EW093_15340</name>
</gene>
<dbReference type="PROSITE" id="PS50059">
    <property type="entry name" value="FKBP_PPIASE"/>
    <property type="match status" value="1"/>
</dbReference>
<organism evidence="13 14">
    <name type="scientific">Thiospirochaeta perfilievii</name>
    <dbReference type="NCBI Taxonomy" id="252967"/>
    <lineage>
        <taxon>Bacteria</taxon>
        <taxon>Pseudomonadati</taxon>
        <taxon>Spirochaetota</taxon>
        <taxon>Spirochaetia</taxon>
        <taxon>Spirochaetales</taxon>
        <taxon>Spirochaetaceae</taxon>
        <taxon>Thiospirochaeta</taxon>
    </lineage>
</organism>
<dbReference type="GO" id="GO:0003755">
    <property type="term" value="F:peptidyl-prolyl cis-trans isomerase activity"/>
    <property type="evidence" value="ECO:0007669"/>
    <property type="project" value="UniProtKB-UniRule"/>
</dbReference>
<name>A0A5C1QEK0_9SPIO</name>
<comment type="catalytic activity">
    <reaction evidence="1 9 10">
        <text>[protein]-peptidylproline (omega=180) = [protein]-peptidylproline (omega=0)</text>
        <dbReference type="Rhea" id="RHEA:16237"/>
        <dbReference type="Rhea" id="RHEA-COMP:10747"/>
        <dbReference type="Rhea" id="RHEA-COMP:10748"/>
        <dbReference type="ChEBI" id="CHEBI:83833"/>
        <dbReference type="ChEBI" id="CHEBI:83834"/>
        <dbReference type="EC" id="5.2.1.8"/>
    </reaction>
</comment>
<evidence type="ECO:0000256" key="11">
    <source>
        <dbReference type="SAM" id="MobiDB-lite"/>
    </source>
</evidence>
<evidence type="ECO:0000256" key="9">
    <source>
        <dbReference type="PROSITE-ProRule" id="PRU00277"/>
    </source>
</evidence>
<keyword evidence="7 9" id="KW-0413">Isomerase</keyword>
<feature type="compositionally biased region" description="Low complexity" evidence="11">
    <location>
        <begin position="176"/>
        <end position="186"/>
    </location>
</feature>
<keyword evidence="5 9" id="KW-0697">Rotamase</keyword>
<evidence type="ECO:0000256" key="10">
    <source>
        <dbReference type="RuleBase" id="RU003915"/>
    </source>
</evidence>
<keyword evidence="6" id="KW-0143">Chaperone</keyword>
<keyword evidence="14" id="KW-1185">Reference proteome</keyword>
<dbReference type="EMBL" id="CP035807">
    <property type="protein sequence ID" value="QEN06011.1"/>
    <property type="molecule type" value="Genomic_DNA"/>
</dbReference>
<evidence type="ECO:0000256" key="2">
    <source>
        <dbReference type="ARBA" id="ARBA00004496"/>
    </source>
</evidence>
<dbReference type="Proteomes" id="UP000323824">
    <property type="component" value="Chromosome"/>
</dbReference>
<dbReference type="SUPFAM" id="SSF54534">
    <property type="entry name" value="FKBP-like"/>
    <property type="match status" value="1"/>
</dbReference>
<dbReference type="AlphaFoldDB" id="A0A5C1QEK0"/>
<accession>A0A5C1QEK0</accession>
<dbReference type="KEGG" id="sper:EW093_15340"/>
<keyword evidence="4" id="KW-0963">Cytoplasm</keyword>